<keyword evidence="3" id="KW-0285">Flavoprotein</keyword>
<evidence type="ECO:0000259" key="6">
    <source>
        <dbReference type="Pfam" id="PF01266"/>
    </source>
</evidence>
<evidence type="ECO:0000256" key="5">
    <source>
        <dbReference type="ARBA" id="ARBA00023002"/>
    </source>
</evidence>
<evidence type="ECO:0000256" key="2">
    <source>
        <dbReference type="ARBA" id="ARBA00007330"/>
    </source>
</evidence>
<dbReference type="PRINTS" id="PR01001">
    <property type="entry name" value="FADG3PDH"/>
</dbReference>
<feature type="domain" description="FAD dependent oxidoreductase" evidence="6">
    <location>
        <begin position="9"/>
        <end position="354"/>
    </location>
</feature>
<name>A0AAU8PHK1_DESK7</name>
<dbReference type="InterPro" id="IPR036188">
    <property type="entry name" value="FAD/NAD-bd_sf"/>
</dbReference>
<dbReference type="SUPFAM" id="SSF51905">
    <property type="entry name" value="FAD/NAD(P)-binding domain"/>
    <property type="match status" value="1"/>
</dbReference>
<gene>
    <name evidence="7" type="ordered locus">Desku_3351</name>
</gene>
<dbReference type="PANTHER" id="PTHR11985">
    <property type="entry name" value="GLYCEROL-3-PHOSPHATE DEHYDROGENASE"/>
    <property type="match status" value="1"/>
</dbReference>
<dbReference type="GO" id="GO:0046174">
    <property type="term" value="P:polyol catabolic process"/>
    <property type="evidence" value="ECO:0007669"/>
    <property type="project" value="InterPro"/>
</dbReference>
<evidence type="ECO:0000313" key="7">
    <source>
        <dbReference type="EMBL" id="AEG16835.1"/>
    </source>
</evidence>
<keyword evidence="4" id="KW-0274">FAD</keyword>
<keyword evidence="8" id="KW-1185">Reference proteome</keyword>
<evidence type="ECO:0000256" key="1">
    <source>
        <dbReference type="ARBA" id="ARBA00001974"/>
    </source>
</evidence>
<dbReference type="GO" id="GO:0009331">
    <property type="term" value="C:glycerol-3-phosphate dehydrogenase (FAD) complex"/>
    <property type="evidence" value="ECO:0007669"/>
    <property type="project" value="InterPro"/>
</dbReference>
<organism evidence="7 8">
    <name type="scientific">Desulfofundulus kuznetsovii (strain DSM 6115 / VKM B-1805 / 17)</name>
    <name type="common">Desulfotomaculum kuznetsovii</name>
    <dbReference type="NCBI Taxonomy" id="760568"/>
    <lineage>
        <taxon>Bacteria</taxon>
        <taxon>Bacillati</taxon>
        <taxon>Bacillota</taxon>
        <taxon>Clostridia</taxon>
        <taxon>Eubacteriales</taxon>
        <taxon>Peptococcaceae</taxon>
        <taxon>Desulfofundulus</taxon>
    </lineage>
</organism>
<dbReference type="KEGG" id="dku:Desku_3351"/>
<dbReference type="EMBL" id="CP002770">
    <property type="protein sequence ID" value="AEG16835.1"/>
    <property type="molecule type" value="Genomic_DNA"/>
</dbReference>
<dbReference type="InterPro" id="IPR000447">
    <property type="entry name" value="G3P_DH_FAD-dep"/>
</dbReference>
<dbReference type="InterPro" id="IPR017752">
    <property type="entry name" value="G3P_DH_GlpA_su"/>
</dbReference>
<dbReference type="NCBIfam" id="TIGR03377">
    <property type="entry name" value="glycerol3P_GlpA"/>
    <property type="match status" value="1"/>
</dbReference>
<dbReference type="GO" id="GO:0004368">
    <property type="term" value="F:glycerol-3-phosphate dehydrogenase (quinone) activity"/>
    <property type="evidence" value="ECO:0007669"/>
    <property type="project" value="UniProtKB-EC"/>
</dbReference>
<evidence type="ECO:0000256" key="3">
    <source>
        <dbReference type="ARBA" id="ARBA00022630"/>
    </source>
</evidence>
<sequence length="537" mass="58853">MIKRERAQVAVVGGGATGVGVLRDLAMRGVDVVLVEQFDLGHGTSSRFHGLLHSGARYAVKDMDAAVECIRENEILKQIAPACVEDTGGLFVHLDGEDPDYVGRWVSACRAAGIDVQEVDVQDLRARYPGLSPRVRRAFRVPDGAVDGFRLLRANVRSARRHGARVFTYHRVTGVHIADGRVTGVELTNTLTGEKSHLECQVLVNAAGPWAGKVAELAGLKVSVLHDKGTLAVFNHRFVNQVINRLRPPGDGDIFVPHNTVTILGTTSQEVAGPAFARPAAEEVQQLLATGEEVFPGLRRYRLIRAFAGVRPLYRSGTAQAGREVSRNFVLLDHREDGLNGMVSIVGGKLTTYRLMAEKTADLVCSLLCINSPCRTAQEPLTEPIPPADLNRGRRLFGFPAAVKAAERWGSEFKDILQKAGADPSKAELICECELVSRAEIEHAAGCADTFTLCDIRRKTRMGMGTCQGAFCAFRTLGVAAEHNTCVLENNLHYLREFLQSRWEGIRPVLWGQQLRETQLAQAIYGTIFNLERMCRS</sequence>
<dbReference type="RefSeq" id="WP_013824341.1">
    <property type="nucleotide sequence ID" value="NC_015573.1"/>
</dbReference>
<dbReference type="NCBIfam" id="NF008313">
    <property type="entry name" value="PRK11101.1"/>
    <property type="match status" value="1"/>
</dbReference>
<dbReference type="AlphaFoldDB" id="A0AAU8PHK1"/>
<comment type="similarity">
    <text evidence="2">Belongs to the FAD-dependent glycerol-3-phosphate dehydrogenase family.</text>
</comment>
<dbReference type="InterPro" id="IPR006076">
    <property type="entry name" value="FAD-dep_OxRdtase"/>
</dbReference>
<reference evidence="8" key="1">
    <citation type="submission" date="2011-05" db="EMBL/GenBank/DDBJ databases">
        <title>Complete sequence of Desulfotomaculum kuznetsovii DSM 6115.</title>
        <authorList>
            <person name="Lucas S."/>
            <person name="Han J."/>
            <person name="Lapidus A."/>
            <person name="Cheng J.-F."/>
            <person name="Goodwin L."/>
            <person name="Pitluck S."/>
            <person name="Peters L."/>
            <person name="Mikhailova N."/>
            <person name="Lu M."/>
            <person name="Saunders E."/>
            <person name="Han C."/>
            <person name="Tapia R."/>
            <person name="Land M."/>
            <person name="Hauser L."/>
            <person name="Kyrpides N."/>
            <person name="Ivanova N."/>
            <person name="Pagani I."/>
            <person name="Nazina T."/>
            <person name="Ivanova A."/>
            <person name="Parshina S."/>
            <person name="Kuever J."/>
            <person name="Muyzer G."/>
            <person name="Plugge C."/>
            <person name="Stams A."/>
            <person name="Woyke T."/>
        </authorList>
    </citation>
    <scope>NUCLEOTIDE SEQUENCE [LARGE SCALE GENOMIC DNA]</scope>
    <source>
        <strain evidence="8">DSM 6115 / VKM B-1805 / 17</strain>
    </source>
</reference>
<dbReference type="EC" id="1.1.5.3" evidence="7"/>
<dbReference type="Pfam" id="PF01266">
    <property type="entry name" value="DAO"/>
    <property type="match status" value="1"/>
</dbReference>
<comment type="cofactor">
    <cofactor evidence="1">
        <name>FAD</name>
        <dbReference type="ChEBI" id="CHEBI:57692"/>
    </cofactor>
</comment>
<dbReference type="Gene3D" id="1.10.10.1100">
    <property type="entry name" value="BFD-like [2Fe-2S]-binding domain"/>
    <property type="match status" value="1"/>
</dbReference>
<dbReference type="CDD" id="cd19946">
    <property type="entry name" value="GlpA-like_Fer2_BFD-like"/>
    <property type="match status" value="1"/>
</dbReference>
<dbReference type="GO" id="GO:0005886">
    <property type="term" value="C:plasma membrane"/>
    <property type="evidence" value="ECO:0007669"/>
    <property type="project" value="InterPro"/>
</dbReference>
<dbReference type="InterPro" id="IPR041854">
    <property type="entry name" value="BFD-like_2Fe2S-bd_dom_sf"/>
</dbReference>
<evidence type="ECO:0000313" key="8">
    <source>
        <dbReference type="Proteomes" id="UP000009229"/>
    </source>
</evidence>
<proteinExistence type="inferred from homology"/>
<evidence type="ECO:0000256" key="4">
    <source>
        <dbReference type="ARBA" id="ARBA00022827"/>
    </source>
</evidence>
<dbReference type="Gene3D" id="3.50.50.60">
    <property type="entry name" value="FAD/NAD(P)-binding domain"/>
    <property type="match status" value="3"/>
</dbReference>
<dbReference type="GO" id="GO:0010181">
    <property type="term" value="F:FMN binding"/>
    <property type="evidence" value="ECO:0007669"/>
    <property type="project" value="InterPro"/>
</dbReference>
<protein>
    <submittedName>
        <fullName evidence="7">Glycerol-3-phosphate dehydrogenase, anaerobic, A subunit</fullName>
        <ecNumber evidence="7">1.1.5.3</ecNumber>
    </submittedName>
</protein>
<dbReference type="PROSITE" id="PS00978">
    <property type="entry name" value="FAD_G3PDH_2"/>
    <property type="match status" value="1"/>
</dbReference>
<dbReference type="GO" id="GO:0006072">
    <property type="term" value="P:glycerol-3-phosphate metabolic process"/>
    <property type="evidence" value="ECO:0007669"/>
    <property type="project" value="InterPro"/>
</dbReference>
<dbReference type="Proteomes" id="UP000009229">
    <property type="component" value="Chromosome"/>
</dbReference>
<dbReference type="GO" id="GO:0050660">
    <property type="term" value="F:flavin adenine dinucleotide binding"/>
    <property type="evidence" value="ECO:0007669"/>
    <property type="project" value="InterPro"/>
</dbReference>
<accession>A0AAU8PHK1</accession>
<keyword evidence="5 7" id="KW-0560">Oxidoreductase</keyword>
<dbReference type="PANTHER" id="PTHR11985:SF15">
    <property type="entry name" value="GLYCEROL-3-PHOSPHATE DEHYDROGENASE, MITOCHONDRIAL"/>
    <property type="match status" value="1"/>
</dbReference>